<dbReference type="InterPro" id="IPR036388">
    <property type="entry name" value="WH-like_DNA-bd_sf"/>
</dbReference>
<dbReference type="RefSeq" id="WP_008952871.1">
    <property type="nucleotide sequence ID" value="NZ_ACIS01000002.1"/>
</dbReference>
<dbReference type="Pfam" id="PF00126">
    <property type="entry name" value="HTH_1"/>
    <property type="match status" value="1"/>
</dbReference>
<dbReference type="SUPFAM" id="SSF46785">
    <property type="entry name" value="Winged helix' DNA-binding domain"/>
    <property type="match status" value="1"/>
</dbReference>
<accession>B9YZV2</accession>
<organism evidence="6 7">
    <name type="scientific">Pseudogulbenkiania ferrooxidans 2002</name>
    <dbReference type="NCBI Taxonomy" id="279714"/>
    <lineage>
        <taxon>Bacteria</taxon>
        <taxon>Pseudomonadati</taxon>
        <taxon>Pseudomonadota</taxon>
        <taxon>Betaproteobacteria</taxon>
        <taxon>Neisseriales</taxon>
        <taxon>Chromobacteriaceae</taxon>
        <taxon>Pseudogulbenkiania</taxon>
    </lineage>
</organism>
<protein>
    <submittedName>
        <fullName evidence="6">Transcriptional regulator, LysR family</fullName>
    </submittedName>
</protein>
<feature type="domain" description="HTH lysR-type" evidence="5">
    <location>
        <begin position="3"/>
        <end position="60"/>
    </location>
</feature>
<evidence type="ECO:0000313" key="7">
    <source>
        <dbReference type="Proteomes" id="UP000003165"/>
    </source>
</evidence>
<dbReference type="AlphaFoldDB" id="B9YZV2"/>
<reference evidence="6 7" key="1">
    <citation type="submission" date="2009-02" db="EMBL/GenBank/DDBJ databases">
        <title>Sequencing of the draft genome and assembly of Lutiella nitroferrum 2002.</title>
        <authorList>
            <consortium name="US DOE Joint Genome Institute (JGI-PGF)"/>
            <person name="Lucas S."/>
            <person name="Copeland A."/>
            <person name="Lapidus A."/>
            <person name="Glavina del Rio T."/>
            <person name="Tice H."/>
            <person name="Bruce D."/>
            <person name="Goodwin L."/>
            <person name="Pitluck S."/>
            <person name="Larimer F."/>
            <person name="Land M.L."/>
            <person name="Hauser L."/>
            <person name="Coates J.D."/>
        </authorList>
    </citation>
    <scope>NUCLEOTIDE SEQUENCE [LARGE SCALE GENOMIC DNA]</scope>
    <source>
        <strain evidence="6 7">2002</strain>
    </source>
</reference>
<evidence type="ECO:0000256" key="4">
    <source>
        <dbReference type="ARBA" id="ARBA00023163"/>
    </source>
</evidence>
<dbReference type="GO" id="GO:0003700">
    <property type="term" value="F:DNA-binding transcription factor activity"/>
    <property type="evidence" value="ECO:0007669"/>
    <property type="project" value="InterPro"/>
</dbReference>
<dbReference type="Pfam" id="PF03466">
    <property type="entry name" value="LysR_substrate"/>
    <property type="match status" value="1"/>
</dbReference>
<evidence type="ECO:0000256" key="2">
    <source>
        <dbReference type="ARBA" id="ARBA00023015"/>
    </source>
</evidence>
<dbReference type="Gene3D" id="1.10.10.10">
    <property type="entry name" value="Winged helix-like DNA-binding domain superfamily/Winged helix DNA-binding domain"/>
    <property type="match status" value="1"/>
</dbReference>
<dbReference type="SUPFAM" id="SSF53850">
    <property type="entry name" value="Periplasmic binding protein-like II"/>
    <property type="match status" value="1"/>
</dbReference>
<dbReference type="eggNOG" id="COG0583">
    <property type="taxonomic scope" value="Bacteria"/>
</dbReference>
<dbReference type="PROSITE" id="PS50931">
    <property type="entry name" value="HTH_LYSR"/>
    <property type="match status" value="1"/>
</dbReference>
<comment type="caution">
    <text evidence="6">The sequence shown here is derived from an EMBL/GenBank/DDBJ whole genome shotgun (WGS) entry which is preliminary data.</text>
</comment>
<sequence>MKLSLEALEVLDAIDRHGSFAAAGEALFKVPSSISYMIGKLEEDLGVTLFDRTGLKAKLTPTGQAVLEDGRRLLRGAIALERRAKKIEAGWESELRIAVDVILPFRILLPYITTFYGENSQTRLLFSHEVSGGPWEALLDGRADFAIGALDHAPNLPGFSSCAIGQVQSAFAVAPGHPLADAVEPLDRSVIGQYRLVEIQDTSRQRLLRPLDLQIGQDFLLVPNLEAKLEAVLAGLGCGFLPGCLVQHCANLGKLKVKEVKEPRPLKQFFAAWNTGDAGLGVQWWIEKLSQGDFINDALIVKTLAATPLSL</sequence>
<dbReference type="InterPro" id="IPR036390">
    <property type="entry name" value="WH_DNA-bd_sf"/>
</dbReference>
<comment type="similarity">
    <text evidence="1">Belongs to the LysR transcriptional regulatory family.</text>
</comment>
<keyword evidence="3" id="KW-0238">DNA-binding</keyword>
<dbReference type="Gene3D" id="3.40.190.290">
    <property type="match status" value="1"/>
</dbReference>
<proteinExistence type="inferred from homology"/>
<dbReference type="GO" id="GO:0000976">
    <property type="term" value="F:transcription cis-regulatory region binding"/>
    <property type="evidence" value="ECO:0007669"/>
    <property type="project" value="TreeGrafter"/>
</dbReference>
<evidence type="ECO:0000256" key="1">
    <source>
        <dbReference type="ARBA" id="ARBA00009437"/>
    </source>
</evidence>
<dbReference type="PANTHER" id="PTHR30126:SF4">
    <property type="entry name" value="LYSR FAMILY TRANSCRIPTIONAL REGULATOR"/>
    <property type="match status" value="1"/>
</dbReference>
<dbReference type="InterPro" id="IPR005119">
    <property type="entry name" value="LysR_subst-bd"/>
</dbReference>
<keyword evidence="7" id="KW-1185">Reference proteome</keyword>
<dbReference type="PANTHER" id="PTHR30126">
    <property type="entry name" value="HTH-TYPE TRANSCRIPTIONAL REGULATOR"/>
    <property type="match status" value="1"/>
</dbReference>
<dbReference type="EMBL" id="ACIS01000002">
    <property type="protein sequence ID" value="EEG09835.1"/>
    <property type="molecule type" value="Genomic_DNA"/>
</dbReference>
<dbReference type="InterPro" id="IPR000847">
    <property type="entry name" value="LysR_HTH_N"/>
</dbReference>
<keyword evidence="2" id="KW-0805">Transcription regulation</keyword>
<dbReference type="Proteomes" id="UP000003165">
    <property type="component" value="Unassembled WGS sequence"/>
</dbReference>
<gene>
    <name evidence="6" type="ORF">FuraDRAFT_0851</name>
</gene>
<name>B9YZV2_9NEIS</name>
<evidence type="ECO:0000259" key="5">
    <source>
        <dbReference type="PROSITE" id="PS50931"/>
    </source>
</evidence>
<evidence type="ECO:0000313" key="6">
    <source>
        <dbReference type="EMBL" id="EEG09835.1"/>
    </source>
</evidence>
<keyword evidence="4" id="KW-0804">Transcription</keyword>
<evidence type="ECO:0000256" key="3">
    <source>
        <dbReference type="ARBA" id="ARBA00023125"/>
    </source>
</evidence>